<dbReference type="InterPro" id="IPR000620">
    <property type="entry name" value="EamA_dom"/>
</dbReference>
<comment type="subcellular location">
    <subcellularLocation>
        <location evidence="1">Membrane</location>
        <topology evidence="1">Multi-pass membrane protein</topology>
    </subcellularLocation>
</comment>
<evidence type="ECO:0000256" key="3">
    <source>
        <dbReference type="ARBA" id="ARBA00022989"/>
    </source>
</evidence>
<accession>A0ABT1U2N4</accession>
<evidence type="ECO:0000256" key="1">
    <source>
        <dbReference type="ARBA" id="ARBA00004141"/>
    </source>
</evidence>
<feature type="transmembrane region" description="Helical" evidence="5">
    <location>
        <begin position="137"/>
        <end position="160"/>
    </location>
</feature>
<feature type="domain" description="EamA" evidence="6">
    <location>
        <begin position="141"/>
        <end position="281"/>
    </location>
</feature>
<feature type="transmembrane region" description="Helical" evidence="5">
    <location>
        <begin position="267"/>
        <end position="286"/>
    </location>
</feature>
<evidence type="ECO:0000256" key="2">
    <source>
        <dbReference type="ARBA" id="ARBA00022692"/>
    </source>
</evidence>
<dbReference type="InterPro" id="IPR050638">
    <property type="entry name" value="AA-Vitamin_Transporters"/>
</dbReference>
<evidence type="ECO:0000256" key="4">
    <source>
        <dbReference type="ARBA" id="ARBA00023136"/>
    </source>
</evidence>
<reference evidence="7 8" key="1">
    <citation type="submission" date="2022-07" db="EMBL/GenBank/DDBJ databases">
        <title>Methylomonas rivi sp. nov., Methylomonas rosea sp. nov., Methylomonas aureus sp. nov. and Methylomonas subterranea sp. nov., four novel methanotrophs isolated from a freshwater creek and the deep terrestrial subsurface.</title>
        <authorList>
            <person name="Abin C."/>
            <person name="Sankaranarayanan K."/>
            <person name="Garner C."/>
            <person name="Sindelar R."/>
            <person name="Kotary K."/>
            <person name="Garner R."/>
            <person name="Barclay S."/>
            <person name="Lawson P."/>
            <person name="Krumholz L."/>
        </authorList>
    </citation>
    <scope>NUCLEOTIDE SEQUENCE [LARGE SCALE GENOMIC DNA]</scope>
    <source>
        <strain evidence="7 8">WSC-6</strain>
    </source>
</reference>
<comment type="caution">
    <text evidence="7">The sequence shown here is derived from an EMBL/GenBank/DDBJ whole genome shotgun (WGS) entry which is preliminary data.</text>
</comment>
<dbReference type="PANTHER" id="PTHR32322:SF9">
    <property type="entry name" value="AMINO-ACID METABOLITE EFFLUX PUMP-RELATED"/>
    <property type="match status" value="1"/>
</dbReference>
<dbReference type="EMBL" id="JANIBK010000017">
    <property type="protein sequence ID" value="MCQ8127833.1"/>
    <property type="molecule type" value="Genomic_DNA"/>
</dbReference>
<feature type="transmembrane region" description="Helical" evidence="5">
    <location>
        <begin position="87"/>
        <end position="107"/>
    </location>
</feature>
<proteinExistence type="predicted"/>
<organism evidence="7 8">
    <name type="scientific">Methylomonas rivi</name>
    <dbReference type="NCBI Taxonomy" id="2952226"/>
    <lineage>
        <taxon>Bacteria</taxon>
        <taxon>Pseudomonadati</taxon>
        <taxon>Pseudomonadota</taxon>
        <taxon>Gammaproteobacteria</taxon>
        <taxon>Methylococcales</taxon>
        <taxon>Methylococcaceae</taxon>
        <taxon>Methylomonas</taxon>
    </lineage>
</organism>
<feature type="transmembrane region" description="Helical" evidence="5">
    <location>
        <begin position="114"/>
        <end position="131"/>
    </location>
</feature>
<dbReference type="SUPFAM" id="SSF103481">
    <property type="entry name" value="Multidrug resistance efflux transporter EmrE"/>
    <property type="match status" value="2"/>
</dbReference>
<dbReference type="Pfam" id="PF00892">
    <property type="entry name" value="EamA"/>
    <property type="match status" value="2"/>
</dbReference>
<feature type="transmembrane region" description="Helical" evidence="5">
    <location>
        <begin position="172"/>
        <end position="194"/>
    </location>
</feature>
<dbReference type="InterPro" id="IPR037185">
    <property type="entry name" value="EmrE-like"/>
</dbReference>
<evidence type="ECO:0000259" key="6">
    <source>
        <dbReference type="Pfam" id="PF00892"/>
    </source>
</evidence>
<feature type="transmembrane region" description="Helical" evidence="5">
    <location>
        <begin position="242"/>
        <end position="261"/>
    </location>
</feature>
<protein>
    <submittedName>
        <fullName evidence="7">EamA family transporter</fullName>
    </submittedName>
</protein>
<keyword evidence="3 5" id="KW-1133">Transmembrane helix</keyword>
<keyword evidence="4 5" id="KW-0472">Membrane</keyword>
<sequence length="292" mass="31424">MMAPRHILLALLCVLVWGGSFSVIRWGLRDLPPLAFASLRFGLVALLIPFVPRPTINWSTIFLYGTGWGAVQFSGLFLAIHHGLPTSLSSVLAQSQVFFTLLFAVVFRLERLCMRKVLSLGLAITGVSVIASDQTSVVSSFAIALSLFGASGWASGNIVVRMVAIDGQRSDSLTFIVWASLIPAVVLAFMSAQFENHQTIFNLNPAAAFRAILALIYQSIGALLIGTLAWNRLLTHYPASTVSPFSLLTPLIGLSIGYLLWGETLSTAAFVGSILLFLGLISNLSIAKVQSK</sequence>
<feature type="domain" description="EamA" evidence="6">
    <location>
        <begin position="7"/>
        <end position="130"/>
    </location>
</feature>
<feature type="transmembrane region" description="Helical" evidence="5">
    <location>
        <begin position="62"/>
        <end position="81"/>
    </location>
</feature>
<keyword evidence="2 5" id="KW-0812">Transmembrane</keyword>
<gene>
    <name evidence="7" type="ORF">NP596_05105</name>
</gene>
<evidence type="ECO:0000313" key="7">
    <source>
        <dbReference type="EMBL" id="MCQ8127833.1"/>
    </source>
</evidence>
<feature type="transmembrane region" description="Helical" evidence="5">
    <location>
        <begin position="206"/>
        <end position="230"/>
    </location>
</feature>
<keyword evidence="8" id="KW-1185">Reference proteome</keyword>
<dbReference type="Proteomes" id="UP001524586">
    <property type="component" value="Unassembled WGS sequence"/>
</dbReference>
<evidence type="ECO:0000256" key="5">
    <source>
        <dbReference type="SAM" id="Phobius"/>
    </source>
</evidence>
<name>A0ABT1U2N4_9GAMM</name>
<feature type="transmembrane region" description="Helical" evidence="5">
    <location>
        <begin position="32"/>
        <end position="50"/>
    </location>
</feature>
<dbReference type="PANTHER" id="PTHR32322">
    <property type="entry name" value="INNER MEMBRANE TRANSPORTER"/>
    <property type="match status" value="1"/>
</dbReference>
<dbReference type="RefSeq" id="WP_256614189.1">
    <property type="nucleotide sequence ID" value="NZ_JANIBK010000017.1"/>
</dbReference>
<evidence type="ECO:0000313" key="8">
    <source>
        <dbReference type="Proteomes" id="UP001524586"/>
    </source>
</evidence>